<evidence type="ECO:0000313" key="3">
    <source>
        <dbReference type="Proteomes" id="UP001175000"/>
    </source>
</evidence>
<dbReference type="Proteomes" id="UP001175000">
    <property type="component" value="Unassembled WGS sequence"/>
</dbReference>
<dbReference type="AlphaFoldDB" id="A0AA39X595"/>
<proteinExistence type="predicted"/>
<name>A0AA39X595_9PEZI</name>
<comment type="caution">
    <text evidence="2">The sequence shown here is derived from an EMBL/GenBank/DDBJ whole genome shotgun (WGS) entry which is preliminary data.</text>
</comment>
<evidence type="ECO:0000256" key="1">
    <source>
        <dbReference type="SAM" id="Phobius"/>
    </source>
</evidence>
<keyword evidence="1" id="KW-0812">Transmembrane</keyword>
<feature type="transmembrane region" description="Helical" evidence="1">
    <location>
        <begin position="21"/>
        <end position="41"/>
    </location>
</feature>
<evidence type="ECO:0000313" key="2">
    <source>
        <dbReference type="EMBL" id="KAK0627572.1"/>
    </source>
</evidence>
<gene>
    <name evidence="2" type="ORF">B0T14DRAFT_512887</name>
</gene>
<sequence length="107" mass="11162">MTQKYHHAFGPASADSFNAPAWKLGLPLVALVVVLIFLSLLLTGTGIPLLLLGAAFLSGLSWSLRKEVRGFRSKGTPGVDIVRLCGACGGEGGYDGCPGVYNGSDLR</sequence>
<dbReference type="EMBL" id="JAULSU010000002">
    <property type="protein sequence ID" value="KAK0627572.1"/>
    <property type="molecule type" value="Genomic_DNA"/>
</dbReference>
<keyword evidence="3" id="KW-1185">Reference proteome</keyword>
<keyword evidence="1" id="KW-0472">Membrane</keyword>
<reference evidence="2" key="1">
    <citation type="submission" date="2023-06" db="EMBL/GenBank/DDBJ databases">
        <title>Genome-scale phylogeny and comparative genomics of the fungal order Sordariales.</title>
        <authorList>
            <consortium name="Lawrence Berkeley National Laboratory"/>
            <person name="Hensen N."/>
            <person name="Bonometti L."/>
            <person name="Westerberg I."/>
            <person name="Brannstrom I.O."/>
            <person name="Guillou S."/>
            <person name="Cros-Aarteil S."/>
            <person name="Calhoun S."/>
            <person name="Haridas S."/>
            <person name="Kuo A."/>
            <person name="Mondo S."/>
            <person name="Pangilinan J."/>
            <person name="Riley R."/>
            <person name="Labutti K."/>
            <person name="Andreopoulos B."/>
            <person name="Lipzen A."/>
            <person name="Chen C."/>
            <person name="Yanf M."/>
            <person name="Daum C."/>
            <person name="Ng V."/>
            <person name="Clum A."/>
            <person name="Steindorff A."/>
            <person name="Ohm R."/>
            <person name="Martin F."/>
            <person name="Silar P."/>
            <person name="Natvig D."/>
            <person name="Lalanne C."/>
            <person name="Gautier V."/>
            <person name="Ament-Velasquez S.L."/>
            <person name="Kruys A."/>
            <person name="Hutchinson M.I."/>
            <person name="Powell A.J."/>
            <person name="Barry K."/>
            <person name="Miller A.N."/>
            <person name="Grigoriev I.V."/>
            <person name="Debuchy R."/>
            <person name="Gladieux P."/>
            <person name="Thoren M.H."/>
            <person name="Johannesson H."/>
        </authorList>
    </citation>
    <scope>NUCLEOTIDE SEQUENCE</scope>
    <source>
        <strain evidence="2">CBS 606.72</strain>
    </source>
</reference>
<feature type="transmembrane region" description="Helical" evidence="1">
    <location>
        <begin position="47"/>
        <end position="64"/>
    </location>
</feature>
<keyword evidence="1" id="KW-1133">Transmembrane helix</keyword>
<organism evidence="2 3">
    <name type="scientific">Immersiella caudata</name>
    <dbReference type="NCBI Taxonomy" id="314043"/>
    <lineage>
        <taxon>Eukaryota</taxon>
        <taxon>Fungi</taxon>
        <taxon>Dikarya</taxon>
        <taxon>Ascomycota</taxon>
        <taxon>Pezizomycotina</taxon>
        <taxon>Sordariomycetes</taxon>
        <taxon>Sordariomycetidae</taxon>
        <taxon>Sordariales</taxon>
        <taxon>Lasiosphaeriaceae</taxon>
        <taxon>Immersiella</taxon>
    </lineage>
</organism>
<protein>
    <submittedName>
        <fullName evidence="2">Uncharacterized protein</fullName>
    </submittedName>
</protein>
<accession>A0AA39X595</accession>